<dbReference type="EMBL" id="CP137640">
    <property type="protein sequence ID" value="WVX83219.1"/>
    <property type="molecule type" value="Genomic_DNA"/>
</dbReference>
<dbReference type="RefSeq" id="WP_338452105.1">
    <property type="nucleotide sequence ID" value="NZ_CP137640.1"/>
</dbReference>
<name>A0ABZ2CHG4_9BACI</name>
<dbReference type="InterPro" id="IPR025619">
    <property type="entry name" value="YlzJ"/>
</dbReference>
<dbReference type="Proteomes" id="UP001357223">
    <property type="component" value="Chromosome"/>
</dbReference>
<gene>
    <name evidence="1" type="ORF">R4Z09_09625</name>
</gene>
<proteinExistence type="predicted"/>
<evidence type="ECO:0000313" key="2">
    <source>
        <dbReference type="Proteomes" id="UP001357223"/>
    </source>
</evidence>
<reference evidence="1 2" key="1">
    <citation type="submission" date="2023-10" db="EMBL/GenBank/DDBJ databases">
        <title>Niallia locisalis sp.nov. isolated from a salt pond sample.</title>
        <authorList>
            <person name="Li X.-J."/>
            <person name="Dong L."/>
        </authorList>
    </citation>
    <scope>NUCLEOTIDE SEQUENCE [LARGE SCALE GENOMIC DNA]</scope>
    <source>
        <strain evidence="1 2">DSM 29761</strain>
    </source>
</reference>
<sequence>MILYTTMPQELIYQTKETEFEQQKVINYEGIPLLVEMNENHDYRVLRVMSSDPSHYMDDRFCPGMILSNKKYS</sequence>
<evidence type="ECO:0000313" key="1">
    <source>
        <dbReference type="EMBL" id="WVX83219.1"/>
    </source>
</evidence>
<keyword evidence="2" id="KW-1185">Reference proteome</keyword>
<protein>
    <submittedName>
        <fullName evidence="1">YlzJ-like family protein</fullName>
    </submittedName>
</protein>
<dbReference type="Pfam" id="PF14035">
    <property type="entry name" value="YlzJ"/>
    <property type="match status" value="1"/>
</dbReference>
<organism evidence="1 2">
    <name type="scientific">Niallia oryzisoli</name>
    <dbReference type="NCBI Taxonomy" id="1737571"/>
    <lineage>
        <taxon>Bacteria</taxon>
        <taxon>Bacillati</taxon>
        <taxon>Bacillota</taxon>
        <taxon>Bacilli</taxon>
        <taxon>Bacillales</taxon>
        <taxon>Bacillaceae</taxon>
        <taxon>Niallia</taxon>
    </lineage>
</organism>
<accession>A0ABZ2CHG4</accession>